<feature type="compositionally biased region" description="Polar residues" evidence="1">
    <location>
        <begin position="61"/>
        <end position="72"/>
    </location>
</feature>
<comment type="caution">
    <text evidence="2">The sequence shown here is derived from an EMBL/GenBank/DDBJ whole genome shotgun (WGS) entry which is preliminary data.</text>
</comment>
<gene>
    <name evidence="2" type="ORF">GJV18_08235</name>
</gene>
<accession>A0A6I4KSF5</accession>
<evidence type="ECO:0000313" key="2">
    <source>
        <dbReference type="EMBL" id="MVW75305.1"/>
    </source>
</evidence>
<name>A0A6I4KSF5_9PSED</name>
<dbReference type="Proteomes" id="UP000429555">
    <property type="component" value="Unassembled WGS sequence"/>
</dbReference>
<dbReference type="EMBL" id="WKJZ01000001">
    <property type="protein sequence ID" value="MVW75305.1"/>
    <property type="molecule type" value="Genomic_DNA"/>
</dbReference>
<keyword evidence="3" id="KW-1185">Reference proteome</keyword>
<proteinExistence type="predicted"/>
<organism evidence="2 3">
    <name type="scientific">Pseudomonas xionganensis</name>
    <dbReference type="NCBI Taxonomy" id="2654845"/>
    <lineage>
        <taxon>Bacteria</taxon>
        <taxon>Pseudomonadati</taxon>
        <taxon>Pseudomonadota</taxon>
        <taxon>Gammaproteobacteria</taxon>
        <taxon>Pseudomonadales</taxon>
        <taxon>Pseudomonadaceae</taxon>
        <taxon>Pseudomonas</taxon>
    </lineage>
</organism>
<dbReference type="AlphaFoldDB" id="A0A6I4KSF5"/>
<dbReference type="RefSeq" id="WP_160344340.1">
    <property type="nucleotide sequence ID" value="NZ_WKJZ01000001.1"/>
</dbReference>
<protein>
    <submittedName>
        <fullName evidence="2">Uncharacterized protein</fullName>
    </submittedName>
</protein>
<sequence length="72" mass="7805">MTASKGKVIYLHQRDPLEALERLNRITGLHFSCWPQSLCSDQERVPQPSLEPTAGADNLPAASQGSTEVLSG</sequence>
<feature type="region of interest" description="Disordered" evidence="1">
    <location>
        <begin position="42"/>
        <end position="72"/>
    </location>
</feature>
<evidence type="ECO:0000256" key="1">
    <source>
        <dbReference type="SAM" id="MobiDB-lite"/>
    </source>
</evidence>
<evidence type="ECO:0000313" key="3">
    <source>
        <dbReference type="Proteomes" id="UP000429555"/>
    </source>
</evidence>
<reference evidence="2 3" key="1">
    <citation type="submission" date="2019-11" db="EMBL/GenBank/DDBJ databases">
        <title>Pseudomonas flavidum sp. nov., isolated from Baiyang Lake.</title>
        <authorList>
            <person name="Zhao Y."/>
        </authorList>
    </citation>
    <scope>NUCLEOTIDE SEQUENCE [LARGE SCALE GENOMIC DNA]</scope>
    <source>
        <strain evidence="3">R-22-3 w-18</strain>
    </source>
</reference>